<evidence type="ECO:0000313" key="4">
    <source>
        <dbReference type="Proteomes" id="UP000657200"/>
    </source>
</evidence>
<dbReference type="PATRIC" id="fig|431306.5.peg.123"/>
<organism evidence="1 3">
    <name type="scientific">Acetobacter ghanensis</name>
    <dbReference type="NCBI Taxonomy" id="431306"/>
    <lineage>
        <taxon>Bacteria</taxon>
        <taxon>Pseudomonadati</taxon>
        <taxon>Pseudomonadota</taxon>
        <taxon>Alphaproteobacteria</taxon>
        <taxon>Acetobacterales</taxon>
        <taxon>Acetobacteraceae</taxon>
        <taxon>Acetobacter</taxon>
    </lineage>
</organism>
<dbReference type="EMBL" id="WOTE01000004">
    <property type="protein sequence ID" value="NHO39765.1"/>
    <property type="molecule type" value="Genomic_DNA"/>
</dbReference>
<name>A0A0U5EZR8_9PROT</name>
<dbReference type="RefSeq" id="WP_059022553.1">
    <property type="nucleotide sequence ID" value="NZ_JBNZCO010000003.1"/>
</dbReference>
<dbReference type="EMBL" id="LN609302">
    <property type="protein sequence ID" value="CEF53369.1"/>
    <property type="molecule type" value="Genomic_DNA"/>
</dbReference>
<reference evidence="1" key="2">
    <citation type="submission" date="2014-09" db="EMBL/GenBank/DDBJ databases">
        <authorList>
            <person name="Magalhaes I.L.F."/>
            <person name="Oliveira U."/>
            <person name="Santos F.R."/>
            <person name="Vidigal T.H.D.A."/>
            <person name="Brescovit A.D."/>
            <person name="Santos A.J."/>
        </authorList>
    </citation>
    <scope>NUCLEOTIDE SEQUENCE</scope>
    <source>
        <strain evidence="1">LMG 23848T</strain>
    </source>
</reference>
<dbReference type="OrthoDB" id="7219231at2"/>
<protein>
    <submittedName>
        <fullName evidence="1">Uncharacterized protein</fullName>
    </submittedName>
</protein>
<dbReference type="AlphaFoldDB" id="A0A0U5EZR8"/>
<dbReference type="Proteomes" id="UP000068250">
    <property type="component" value="Chromosome I"/>
</dbReference>
<reference evidence="3" key="1">
    <citation type="submission" date="2014-09" db="EMBL/GenBank/DDBJ databases">
        <authorList>
            <person name="Illeghems K.G."/>
        </authorList>
    </citation>
    <scope>NUCLEOTIDE SEQUENCE [LARGE SCALE GENOMIC DNA]</scope>
    <source>
        <strain evidence="3">LMG 23848T</strain>
    </source>
</reference>
<reference evidence="2 4" key="3">
    <citation type="journal article" date="2020" name="Int. J. Syst. Evol. Microbiol.">
        <title>Novel acetic acid bacteria from cider fermentations: Acetobacter conturbans sp. nov. and Acetobacter fallax sp. nov.</title>
        <authorList>
            <person name="Sombolestani A.S."/>
            <person name="Cleenwerck I."/>
            <person name="Cnockaert M."/>
            <person name="Borremans W."/>
            <person name="Wieme A.D."/>
            <person name="De Vuyst L."/>
            <person name="Vandamme P."/>
        </authorList>
    </citation>
    <scope>NUCLEOTIDE SEQUENCE [LARGE SCALE GENOMIC DNA]</scope>
    <source>
        <strain evidence="2 4">LMG 23848</strain>
    </source>
</reference>
<keyword evidence="4" id="KW-1185">Reference proteome</keyword>
<dbReference type="STRING" id="431306.AGA_178"/>
<evidence type="ECO:0000313" key="2">
    <source>
        <dbReference type="EMBL" id="NHO39765.1"/>
    </source>
</evidence>
<evidence type="ECO:0000313" key="1">
    <source>
        <dbReference type="EMBL" id="CEF53369.1"/>
    </source>
</evidence>
<gene>
    <name evidence="1" type="ORF">AGA_178</name>
    <name evidence="2" type="ORF">GOB80_08720</name>
</gene>
<evidence type="ECO:0000313" key="3">
    <source>
        <dbReference type="Proteomes" id="UP000068250"/>
    </source>
</evidence>
<proteinExistence type="predicted"/>
<dbReference type="Proteomes" id="UP000657200">
    <property type="component" value="Unassembled WGS sequence"/>
</dbReference>
<sequence length="128" mass="13718">MDVVHPLPHTMAGTERSVSEVVDHLVGLLDETCQDFMGVQRVVGENMDAAPLSDADVQALQKLDSATQTVEAVSTILRNLGASYGQQVEQPLDIAVLSRGVKLSHVIQVLQDGTQVEPACHSGEVDLF</sequence>
<accession>A0A0U5EZR8</accession>